<accession>A0A8C4ZUL0</accession>
<dbReference type="Pfam" id="PF12937">
    <property type="entry name" value="F-box-like"/>
    <property type="match status" value="1"/>
</dbReference>
<feature type="compositionally biased region" description="Basic and acidic residues" evidence="1">
    <location>
        <begin position="12"/>
        <end position="23"/>
    </location>
</feature>
<evidence type="ECO:0000259" key="2">
    <source>
        <dbReference type="PROSITE" id="PS50181"/>
    </source>
</evidence>
<feature type="domain" description="F-box" evidence="2">
    <location>
        <begin position="29"/>
        <end position="75"/>
    </location>
</feature>
<name>A0A8C4ZUL0_GADMO</name>
<dbReference type="AlphaFoldDB" id="A0A8C4ZUL0"/>
<dbReference type="PANTHER" id="PTHR46731">
    <property type="entry name" value="F-BOX ONLY PROTEIN 15"/>
    <property type="match status" value="1"/>
</dbReference>
<evidence type="ECO:0000313" key="4">
    <source>
        <dbReference type="Proteomes" id="UP000694546"/>
    </source>
</evidence>
<dbReference type="Ensembl" id="ENSGMOT00000021492.2">
    <property type="protein sequence ID" value="ENSGMOP00000020980.2"/>
    <property type="gene ID" value="ENSGMOG00000019500.2"/>
</dbReference>
<reference evidence="3" key="2">
    <citation type="submission" date="2025-09" db="UniProtKB">
        <authorList>
            <consortium name="Ensembl"/>
        </authorList>
    </citation>
    <scope>IDENTIFICATION</scope>
</reference>
<dbReference type="InterPro" id="IPR001810">
    <property type="entry name" value="F-box_dom"/>
</dbReference>
<dbReference type="RefSeq" id="XP_030205092.1">
    <property type="nucleotide sequence ID" value="XM_030349232.1"/>
</dbReference>
<evidence type="ECO:0000256" key="1">
    <source>
        <dbReference type="SAM" id="MobiDB-lite"/>
    </source>
</evidence>
<dbReference type="CDD" id="cd22093">
    <property type="entry name" value="F-box_FBXO15"/>
    <property type="match status" value="1"/>
</dbReference>
<dbReference type="GeneTree" id="ENSGT00390000017498"/>
<sequence>MSKQKATISSKLELRQTKGEKSSSKTPKQCLIQRLPLEVLGKILHYLDASSLFCISHVNKFFNRLANDDIIWLKLYVSEIGEGKVWRPKGPVENTVPERSAAVLAGAEVPRRAPGHWKRRYLKERAGYNVSEWLRDLRAISPYTGLPSQTESLLRKRRVLWELTVTPRSGREAAFQQSQVHFFQSSVTVCWSHSRWPSCRQVASLQVHAVVRVALACPSLQRPGWRSLLGSFDAEALSERSPLVGHDALVKVLVLQGLLVGVWRGTTSIAFVIACFHFHRLVERSLLGSSICPYSGAVNKAPFDDIDPEYGLHGYTLHMVLHNTVAEIMSGQFSQLFCRKAQIQNGHIELVAISRAVLSQHTPLTGNISLPWRCEGLEGTLENCCLMSFTLLDEALQPFWCLSYPVHLAPAKKPGAYDYDGEHFSLSCLRPEGRVAMELVRTERQRQLFLIDLRLYVGLQEVNRHFGKSY</sequence>
<dbReference type="SUPFAM" id="SSF81383">
    <property type="entry name" value="F-box domain"/>
    <property type="match status" value="1"/>
</dbReference>
<dbReference type="PROSITE" id="PS50181">
    <property type="entry name" value="FBOX"/>
    <property type="match status" value="1"/>
</dbReference>
<dbReference type="GO" id="GO:0019005">
    <property type="term" value="C:SCF ubiquitin ligase complex"/>
    <property type="evidence" value="ECO:0007669"/>
    <property type="project" value="TreeGrafter"/>
</dbReference>
<keyword evidence="4" id="KW-1185">Reference proteome</keyword>
<feature type="region of interest" description="Disordered" evidence="1">
    <location>
        <begin position="1"/>
        <end position="25"/>
    </location>
</feature>
<dbReference type="GeneID" id="115537367"/>
<dbReference type="Proteomes" id="UP000694546">
    <property type="component" value="Chromosome 23"/>
</dbReference>
<feature type="compositionally biased region" description="Polar residues" evidence="1">
    <location>
        <begin position="1"/>
        <end position="10"/>
    </location>
</feature>
<dbReference type="SMART" id="SM00256">
    <property type="entry name" value="FBOX"/>
    <property type="match status" value="1"/>
</dbReference>
<protein>
    <recommendedName>
        <fullName evidence="2">F-box domain-containing protein</fullName>
    </recommendedName>
</protein>
<reference evidence="3" key="1">
    <citation type="submission" date="2025-08" db="UniProtKB">
        <authorList>
            <consortium name="Ensembl"/>
        </authorList>
    </citation>
    <scope>IDENTIFICATION</scope>
</reference>
<dbReference type="RefSeq" id="XP_030205091.1">
    <property type="nucleotide sequence ID" value="XM_030349231.1"/>
</dbReference>
<organism evidence="3 4">
    <name type="scientific">Gadus morhua</name>
    <name type="common">Atlantic cod</name>
    <dbReference type="NCBI Taxonomy" id="8049"/>
    <lineage>
        <taxon>Eukaryota</taxon>
        <taxon>Metazoa</taxon>
        <taxon>Chordata</taxon>
        <taxon>Craniata</taxon>
        <taxon>Vertebrata</taxon>
        <taxon>Euteleostomi</taxon>
        <taxon>Actinopterygii</taxon>
        <taxon>Neopterygii</taxon>
        <taxon>Teleostei</taxon>
        <taxon>Neoteleostei</taxon>
        <taxon>Acanthomorphata</taxon>
        <taxon>Zeiogadaria</taxon>
        <taxon>Gadariae</taxon>
        <taxon>Gadiformes</taxon>
        <taxon>Gadoidei</taxon>
        <taxon>Gadidae</taxon>
        <taxon>Gadus</taxon>
    </lineage>
</organism>
<dbReference type="PANTHER" id="PTHR46731:SF1">
    <property type="entry name" value="F-BOX ONLY PROTEIN 15"/>
    <property type="match status" value="1"/>
</dbReference>
<gene>
    <name evidence="3" type="primary">fbxo15</name>
</gene>
<evidence type="ECO:0000313" key="3">
    <source>
        <dbReference type="Ensembl" id="ENSGMOP00000020980.2"/>
    </source>
</evidence>
<dbReference type="InterPro" id="IPR036047">
    <property type="entry name" value="F-box-like_dom_sf"/>
</dbReference>
<proteinExistence type="predicted"/>
<dbReference type="Gene3D" id="1.20.1280.50">
    <property type="match status" value="1"/>
</dbReference>
<dbReference type="OMA" id="YIMEHID"/>
<dbReference type="OrthoDB" id="3219396at2759"/>